<keyword evidence="5" id="KW-0378">Hydrolase</keyword>
<organism evidence="5 6">
    <name type="scientific">Fundidesulfovibrio magnetotacticus</name>
    <dbReference type="NCBI Taxonomy" id="2730080"/>
    <lineage>
        <taxon>Bacteria</taxon>
        <taxon>Pseudomonadati</taxon>
        <taxon>Thermodesulfobacteriota</taxon>
        <taxon>Desulfovibrionia</taxon>
        <taxon>Desulfovibrionales</taxon>
        <taxon>Desulfovibrionaceae</taxon>
        <taxon>Fundidesulfovibrio</taxon>
    </lineage>
</organism>
<comment type="caution">
    <text evidence="5">The sequence shown here is derived from an EMBL/GenBank/DDBJ whole genome shotgun (WGS) entry which is preliminary data.</text>
</comment>
<dbReference type="FunFam" id="3.40.50.300:FF:000421">
    <property type="entry name" value="Branched-chain amino acid ABC transporter ATP-binding protein"/>
    <property type="match status" value="1"/>
</dbReference>
<proteinExistence type="predicted"/>
<evidence type="ECO:0000256" key="2">
    <source>
        <dbReference type="ARBA" id="ARBA00022741"/>
    </source>
</evidence>
<dbReference type="Pfam" id="PF12399">
    <property type="entry name" value="BCA_ABC_TP_C"/>
    <property type="match status" value="1"/>
</dbReference>
<dbReference type="RefSeq" id="WP_173080888.1">
    <property type="nucleotide sequence ID" value="NZ_BLTE01000001.1"/>
</dbReference>
<keyword evidence="1" id="KW-0813">Transport</keyword>
<dbReference type="InterPro" id="IPR003593">
    <property type="entry name" value="AAA+_ATPase"/>
</dbReference>
<dbReference type="CDD" id="cd03219">
    <property type="entry name" value="ABC_Mj1267_LivG_branched"/>
    <property type="match status" value="1"/>
</dbReference>
<dbReference type="InterPro" id="IPR051120">
    <property type="entry name" value="ABC_AA/LPS_Transport"/>
</dbReference>
<dbReference type="PROSITE" id="PS50893">
    <property type="entry name" value="ABC_TRANSPORTER_2"/>
    <property type="match status" value="1"/>
</dbReference>
<dbReference type="InterPro" id="IPR027417">
    <property type="entry name" value="P-loop_NTPase"/>
</dbReference>
<name>A0A6V8LLR2_9BACT</name>
<dbReference type="SUPFAM" id="SSF52540">
    <property type="entry name" value="P-loop containing nucleoside triphosphate hydrolases"/>
    <property type="match status" value="1"/>
</dbReference>
<dbReference type="AlphaFoldDB" id="A0A6V8LLR2"/>
<dbReference type="GO" id="GO:0015188">
    <property type="term" value="F:L-isoleucine transmembrane transporter activity"/>
    <property type="evidence" value="ECO:0007669"/>
    <property type="project" value="TreeGrafter"/>
</dbReference>
<dbReference type="GO" id="GO:0015808">
    <property type="term" value="P:L-alanine transport"/>
    <property type="evidence" value="ECO:0007669"/>
    <property type="project" value="TreeGrafter"/>
</dbReference>
<dbReference type="Pfam" id="PF00005">
    <property type="entry name" value="ABC_tran"/>
    <property type="match status" value="1"/>
</dbReference>
<evidence type="ECO:0000313" key="6">
    <source>
        <dbReference type="Proteomes" id="UP000494245"/>
    </source>
</evidence>
<feature type="domain" description="ABC transporter" evidence="4">
    <location>
        <begin position="4"/>
        <end position="251"/>
    </location>
</feature>
<sequence>MAHLVFEDVSVSFGGLQALSEVSFELREGEILGLIGPNGAGKTTVFNVITGVYRVSAGRAAYDGRTLAGEPPHRILAMGLARTFQNIRLFQNMTALENVMIARHGRTGAGVLGAVLRLPSQQAEERAIREKSRWALDFMGLGDMESEEARNLPYGLQRRLEIARALASEPRTILLDEPAAGLNPTESAALMKDIEAILGLGVNVLMVEHDMKVVMGLCTRIVVLEHGEKIAEGAPADIRKDPRVVEAYLGVAH</sequence>
<accession>A0A6V8LLR2</accession>
<protein>
    <submittedName>
        <fullName evidence="5">Lipopolysaccharide export system ATP-binding protein LptB</fullName>
        <ecNumber evidence="5">3.6.3.-</ecNumber>
    </submittedName>
</protein>
<keyword evidence="3 5" id="KW-0067">ATP-binding</keyword>
<keyword evidence="2" id="KW-0547">Nucleotide-binding</keyword>
<evidence type="ECO:0000256" key="3">
    <source>
        <dbReference type="ARBA" id="ARBA00022840"/>
    </source>
</evidence>
<dbReference type="GO" id="GO:0005524">
    <property type="term" value="F:ATP binding"/>
    <property type="evidence" value="ECO:0007669"/>
    <property type="project" value="UniProtKB-KW"/>
</dbReference>
<dbReference type="InterPro" id="IPR003439">
    <property type="entry name" value="ABC_transporter-like_ATP-bd"/>
</dbReference>
<reference evidence="5 6" key="1">
    <citation type="submission" date="2020-04" db="EMBL/GenBank/DDBJ databases">
        <authorList>
            <consortium name="Desulfovibrio sp. FSS-1 genome sequencing consortium"/>
            <person name="Shimoshige H."/>
            <person name="Kobayashi H."/>
            <person name="Maekawa T."/>
        </authorList>
    </citation>
    <scope>NUCLEOTIDE SEQUENCE [LARGE SCALE GENOMIC DNA]</scope>
    <source>
        <strain evidence="5 6">SIID29052-01</strain>
    </source>
</reference>
<evidence type="ECO:0000259" key="4">
    <source>
        <dbReference type="PROSITE" id="PS50893"/>
    </source>
</evidence>
<evidence type="ECO:0000313" key="5">
    <source>
        <dbReference type="EMBL" id="GFK92644.1"/>
    </source>
</evidence>
<dbReference type="EMBL" id="BLTE01000001">
    <property type="protein sequence ID" value="GFK92644.1"/>
    <property type="molecule type" value="Genomic_DNA"/>
</dbReference>
<dbReference type="PANTHER" id="PTHR45772:SF7">
    <property type="entry name" value="AMINO ACID ABC TRANSPORTER ATP-BINDING PROTEIN"/>
    <property type="match status" value="1"/>
</dbReference>
<dbReference type="Proteomes" id="UP000494245">
    <property type="component" value="Unassembled WGS sequence"/>
</dbReference>
<dbReference type="GO" id="GO:0005886">
    <property type="term" value="C:plasma membrane"/>
    <property type="evidence" value="ECO:0007669"/>
    <property type="project" value="TreeGrafter"/>
</dbReference>
<evidence type="ECO:0000256" key="1">
    <source>
        <dbReference type="ARBA" id="ARBA00022448"/>
    </source>
</evidence>
<dbReference type="SMART" id="SM00382">
    <property type="entry name" value="AAA"/>
    <property type="match status" value="1"/>
</dbReference>
<reference evidence="5 6" key="2">
    <citation type="submission" date="2020-05" db="EMBL/GenBank/DDBJ databases">
        <title>Draft genome sequence of Desulfovibrio sp. strainFSS-1.</title>
        <authorList>
            <person name="Shimoshige H."/>
            <person name="Kobayashi H."/>
            <person name="Maekawa T."/>
        </authorList>
    </citation>
    <scope>NUCLEOTIDE SEQUENCE [LARGE SCALE GENOMIC DNA]</scope>
    <source>
        <strain evidence="5 6">SIID29052-01</strain>
    </source>
</reference>
<dbReference type="GO" id="GO:0005304">
    <property type="term" value="F:L-valine transmembrane transporter activity"/>
    <property type="evidence" value="ECO:0007669"/>
    <property type="project" value="TreeGrafter"/>
</dbReference>
<dbReference type="GO" id="GO:0015192">
    <property type="term" value="F:L-phenylalanine transmembrane transporter activity"/>
    <property type="evidence" value="ECO:0007669"/>
    <property type="project" value="TreeGrafter"/>
</dbReference>
<dbReference type="Gene3D" id="3.40.50.300">
    <property type="entry name" value="P-loop containing nucleotide triphosphate hydrolases"/>
    <property type="match status" value="1"/>
</dbReference>
<dbReference type="GO" id="GO:1903805">
    <property type="term" value="P:L-valine import across plasma membrane"/>
    <property type="evidence" value="ECO:0007669"/>
    <property type="project" value="TreeGrafter"/>
</dbReference>
<dbReference type="EC" id="3.6.3.-" evidence="5"/>
<dbReference type="InterPro" id="IPR032823">
    <property type="entry name" value="BCA_ABC_TP_C"/>
</dbReference>
<dbReference type="GO" id="GO:0016887">
    <property type="term" value="F:ATP hydrolysis activity"/>
    <property type="evidence" value="ECO:0007669"/>
    <property type="project" value="InterPro"/>
</dbReference>
<dbReference type="PANTHER" id="PTHR45772">
    <property type="entry name" value="CONSERVED COMPONENT OF ABC TRANSPORTER FOR NATURAL AMINO ACIDS-RELATED"/>
    <property type="match status" value="1"/>
</dbReference>
<dbReference type="GO" id="GO:0042941">
    <property type="term" value="P:D-alanine transmembrane transport"/>
    <property type="evidence" value="ECO:0007669"/>
    <property type="project" value="TreeGrafter"/>
</dbReference>
<dbReference type="GO" id="GO:1903806">
    <property type="term" value="P:L-isoleucine import across plasma membrane"/>
    <property type="evidence" value="ECO:0007669"/>
    <property type="project" value="TreeGrafter"/>
</dbReference>
<keyword evidence="6" id="KW-1185">Reference proteome</keyword>
<gene>
    <name evidence="5" type="primary">lptB_1</name>
    <name evidence="5" type="ORF">NNJEOMEG_00469</name>
</gene>